<dbReference type="Pfam" id="PF13439">
    <property type="entry name" value="Glyco_transf_4"/>
    <property type="match status" value="1"/>
</dbReference>
<feature type="domain" description="Glycosyltransferase subfamily 4-like N-terminal" evidence="2">
    <location>
        <begin position="13"/>
        <end position="168"/>
    </location>
</feature>
<dbReference type="InterPro" id="IPR001296">
    <property type="entry name" value="Glyco_trans_1"/>
</dbReference>
<sequence length="354" mass="39744">MKIFLVIPDLTQGGAERVMSELANQFVKTGNDVYLILLTDAKDFYQIDNKVVVHRLGFKNKGPIQKKLSEIKTFIRLRRLFINYKPDSVLSFMDKYNVFTVLASSFLGLNVFVSDRSNPKLINSFILQKLKRITYNKAAGIIAQTDMAKQLLYELTKNNNIHVIPNPVKNIEISNVVEREKLILNVGRLVPEKGQCYLLSSFAKIRDTTWKLAIIGSGPLMDELVYQAECLGIADRVIFTGAVENIDEWYSRASIFAFTSVSEGFPNALIEAMAAGVASISFDCDAGPRDIINNGINGVLVPARNLIEFTDNLNSLIADEELRKRLSKEAIKINKSLSVERISQLYLEAITTRI</sequence>
<feature type="domain" description="Glycosyl transferase family 1" evidence="1">
    <location>
        <begin position="171"/>
        <end position="332"/>
    </location>
</feature>
<comment type="caution">
    <text evidence="3">The sequence shown here is derived from an EMBL/GenBank/DDBJ whole genome shotgun (WGS) entry which is preliminary data.</text>
</comment>
<accession>A0A432WTE9</accession>
<dbReference type="AlphaFoldDB" id="A0A432WTE9"/>
<dbReference type="EMBL" id="PIPQ01000019">
    <property type="protein sequence ID" value="RUO37050.1"/>
    <property type="molecule type" value="Genomic_DNA"/>
</dbReference>
<evidence type="ECO:0000259" key="1">
    <source>
        <dbReference type="Pfam" id="PF00534"/>
    </source>
</evidence>
<dbReference type="Proteomes" id="UP000286976">
    <property type="component" value="Unassembled WGS sequence"/>
</dbReference>
<keyword evidence="4" id="KW-1185">Reference proteome</keyword>
<dbReference type="Pfam" id="PF00534">
    <property type="entry name" value="Glycos_transf_1"/>
    <property type="match status" value="1"/>
</dbReference>
<protein>
    <recommendedName>
        <fullName evidence="5">Glycosyltransferase family 4 protein</fullName>
    </recommendedName>
</protein>
<evidence type="ECO:0008006" key="5">
    <source>
        <dbReference type="Google" id="ProtNLM"/>
    </source>
</evidence>
<dbReference type="InterPro" id="IPR028098">
    <property type="entry name" value="Glyco_trans_4-like_N"/>
</dbReference>
<dbReference type="RefSeq" id="WP_126758286.1">
    <property type="nucleotide sequence ID" value="NZ_PIPQ01000019.1"/>
</dbReference>
<evidence type="ECO:0000313" key="3">
    <source>
        <dbReference type="EMBL" id="RUO37050.1"/>
    </source>
</evidence>
<dbReference type="PANTHER" id="PTHR12526:SF630">
    <property type="entry name" value="GLYCOSYLTRANSFERASE"/>
    <property type="match status" value="1"/>
</dbReference>
<dbReference type="Gene3D" id="3.40.50.2000">
    <property type="entry name" value="Glycogen Phosphorylase B"/>
    <property type="match status" value="2"/>
</dbReference>
<dbReference type="GO" id="GO:0016757">
    <property type="term" value="F:glycosyltransferase activity"/>
    <property type="evidence" value="ECO:0007669"/>
    <property type="project" value="InterPro"/>
</dbReference>
<gene>
    <name evidence="3" type="ORF">CWE15_11880</name>
</gene>
<organism evidence="3 4">
    <name type="scientific">Aliidiomarina taiwanensis</name>
    <dbReference type="NCBI Taxonomy" id="946228"/>
    <lineage>
        <taxon>Bacteria</taxon>
        <taxon>Pseudomonadati</taxon>
        <taxon>Pseudomonadota</taxon>
        <taxon>Gammaproteobacteria</taxon>
        <taxon>Alteromonadales</taxon>
        <taxon>Idiomarinaceae</taxon>
        <taxon>Aliidiomarina</taxon>
    </lineage>
</organism>
<dbReference type="CDD" id="cd03820">
    <property type="entry name" value="GT4_AmsD-like"/>
    <property type="match status" value="1"/>
</dbReference>
<dbReference type="PANTHER" id="PTHR12526">
    <property type="entry name" value="GLYCOSYLTRANSFERASE"/>
    <property type="match status" value="1"/>
</dbReference>
<evidence type="ECO:0000259" key="2">
    <source>
        <dbReference type="Pfam" id="PF13439"/>
    </source>
</evidence>
<reference evidence="3 4" key="1">
    <citation type="journal article" date="2011" name="Front. Microbiol.">
        <title>Genomic signatures of strain selection and enhancement in Bacillus atrophaeus var. globigii, a historical biowarfare simulant.</title>
        <authorList>
            <person name="Gibbons H.S."/>
            <person name="Broomall S.M."/>
            <person name="McNew L.A."/>
            <person name="Daligault H."/>
            <person name="Chapman C."/>
            <person name="Bruce D."/>
            <person name="Karavis M."/>
            <person name="Krepps M."/>
            <person name="McGregor P.A."/>
            <person name="Hong C."/>
            <person name="Park K.H."/>
            <person name="Akmal A."/>
            <person name="Feldman A."/>
            <person name="Lin J.S."/>
            <person name="Chang W.E."/>
            <person name="Higgs B.W."/>
            <person name="Demirev P."/>
            <person name="Lindquist J."/>
            <person name="Liem A."/>
            <person name="Fochler E."/>
            <person name="Read T.D."/>
            <person name="Tapia R."/>
            <person name="Johnson S."/>
            <person name="Bishop-Lilly K.A."/>
            <person name="Detter C."/>
            <person name="Han C."/>
            <person name="Sozhamannan S."/>
            <person name="Rosenzweig C.N."/>
            <person name="Skowronski E.W."/>
        </authorList>
    </citation>
    <scope>NUCLEOTIDE SEQUENCE [LARGE SCALE GENOMIC DNA]</scope>
    <source>
        <strain evidence="3 4">AIT1</strain>
    </source>
</reference>
<evidence type="ECO:0000313" key="4">
    <source>
        <dbReference type="Proteomes" id="UP000286976"/>
    </source>
</evidence>
<proteinExistence type="predicted"/>
<dbReference type="OrthoDB" id="4611853at2"/>
<dbReference type="SUPFAM" id="SSF53756">
    <property type="entry name" value="UDP-Glycosyltransferase/glycogen phosphorylase"/>
    <property type="match status" value="1"/>
</dbReference>
<dbReference type="GO" id="GO:1901135">
    <property type="term" value="P:carbohydrate derivative metabolic process"/>
    <property type="evidence" value="ECO:0007669"/>
    <property type="project" value="UniProtKB-ARBA"/>
</dbReference>
<name>A0A432WTE9_9GAMM</name>